<feature type="compositionally biased region" description="Low complexity" evidence="1">
    <location>
        <begin position="247"/>
        <end position="259"/>
    </location>
</feature>
<feature type="region of interest" description="Disordered" evidence="1">
    <location>
        <begin position="1"/>
        <end position="33"/>
    </location>
</feature>
<feature type="compositionally biased region" description="Low complexity" evidence="1">
    <location>
        <begin position="13"/>
        <end position="33"/>
    </location>
</feature>
<dbReference type="InterPro" id="IPR036388">
    <property type="entry name" value="WH-like_DNA-bd_sf"/>
</dbReference>
<name>A0A6I1GJN1_9BIFI</name>
<feature type="region of interest" description="Disordered" evidence="1">
    <location>
        <begin position="240"/>
        <end position="259"/>
    </location>
</feature>
<dbReference type="Gene3D" id="1.10.10.10">
    <property type="entry name" value="Winged helix-like DNA-binding domain superfamily/Winged helix DNA-binding domain"/>
    <property type="match status" value="1"/>
</dbReference>
<dbReference type="SUPFAM" id="SSF46785">
    <property type="entry name" value="Winged helix' DNA-binding domain"/>
    <property type="match status" value="1"/>
</dbReference>
<accession>A0A6I1GJN1</accession>
<reference evidence="3 4" key="1">
    <citation type="submission" date="2019-09" db="EMBL/GenBank/DDBJ databases">
        <title>Characterization of the phylogenetic diversity of two novel species belonging to the genus Bifidobacterium: Bifidobacterium cebidarum sp. nov. and Bifidobacterium leontopitheci sp. nov.</title>
        <authorList>
            <person name="Lugli G.A."/>
            <person name="Duranti S."/>
            <person name="Milani C."/>
            <person name="Turroni F."/>
            <person name="Ventura M."/>
        </authorList>
    </citation>
    <scope>NUCLEOTIDE SEQUENCE [LARGE SCALE GENOMIC DNA]</scope>
    <source>
        <strain evidence="3 4">LMG 31471</strain>
    </source>
</reference>
<evidence type="ECO:0000313" key="3">
    <source>
        <dbReference type="EMBL" id="KAB7789826.1"/>
    </source>
</evidence>
<dbReference type="Proteomes" id="UP000441772">
    <property type="component" value="Unassembled WGS sequence"/>
</dbReference>
<sequence>MPNTMTYTDNEHSGAAATSAVAPAVGEPPAAAADEPVDFPAEIAITDPKTIRLISNPIRMIVMNELFGGPEPRTAKELGRIAGISSSAMSYHLHLLGKAGLIHRVDSDRDGRESPWAPSAQSFSIAVSEQRDSGVRMKVMDGVLKTLRMRINDIMDVSAAMPMKERRRRLPFTPMSTGTLRLTRAELIEAQQRINAVWEEYMQRGEQRKDGEYDYQVAYAWSCLPSDVRGLLDGGDGKGGAGGTVGSAGAVGTAGAAEK</sequence>
<protein>
    <recommendedName>
        <fullName evidence="2">HTH arsR-type domain-containing protein</fullName>
    </recommendedName>
</protein>
<comment type="caution">
    <text evidence="3">The sequence shown here is derived from an EMBL/GenBank/DDBJ whole genome shotgun (WGS) entry which is preliminary data.</text>
</comment>
<evidence type="ECO:0000313" key="4">
    <source>
        <dbReference type="Proteomes" id="UP000441772"/>
    </source>
</evidence>
<keyword evidence="4" id="KW-1185">Reference proteome</keyword>
<dbReference type="GO" id="GO:0003700">
    <property type="term" value="F:DNA-binding transcription factor activity"/>
    <property type="evidence" value="ECO:0007669"/>
    <property type="project" value="InterPro"/>
</dbReference>
<gene>
    <name evidence="3" type="ORF">F7D09_1669</name>
</gene>
<proteinExistence type="predicted"/>
<dbReference type="Pfam" id="PF12840">
    <property type="entry name" value="HTH_20"/>
    <property type="match status" value="1"/>
</dbReference>
<dbReference type="AlphaFoldDB" id="A0A6I1GJN1"/>
<dbReference type="EMBL" id="WBVT01000030">
    <property type="protein sequence ID" value="KAB7789826.1"/>
    <property type="molecule type" value="Genomic_DNA"/>
</dbReference>
<dbReference type="CDD" id="cd00090">
    <property type="entry name" value="HTH_ARSR"/>
    <property type="match status" value="1"/>
</dbReference>
<feature type="domain" description="HTH arsR-type" evidence="2">
    <location>
        <begin position="49"/>
        <end position="128"/>
    </location>
</feature>
<dbReference type="InterPro" id="IPR001845">
    <property type="entry name" value="HTH_ArsR_DNA-bd_dom"/>
</dbReference>
<evidence type="ECO:0000256" key="1">
    <source>
        <dbReference type="SAM" id="MobiDB-lite"/>
    </source>
</evidence>
<organism evidence="3 4">
    <name type="scientific">Bifidobacterium leontopitheci</name>
    <dbReference type="NCBI Taxonomy" id="2650774"/>
    <lineage>
        <taxon>Bacteria</taxon>
        <taxon>Bacillati</taxon>
        <taxon>Actinomycetota</taxon>
        <taxon>Actinomycetes</taxon>
        <taxon>Bifidobacteriales</taxon>
        <taxon>Bifidobacteriaceae</taxon>
        <taxon>Bifidobacterium</taxon>
    </lineage>
</organism>
<dbReference type="SMART" id="SM00418">
    <property type="entry name" value="HTH_ARSR"/>
    <property type="match status" value="1"/>
</dbReference>
<dbReference type="InterPro" id="IPR036390">
    <property type="entry name" value="WH_DNA-bd_sf"/>
</dbReference>
<evidence type="ECO:0000259" key="2">
    <source>
        <dbReference type="SMART" id="SM00418"/>
    </source>
</evidence>
<dbReference type="InterPro" id="IPR011991">
    <property type="entry name" value="ArsR-like_HTH"/>
</dbReference>